<reference evidence="2" key="2">
    <citation type="journal article" date="2023" name="IMA Fungus">
        <title>Comparative genomic study of the Penicillium genus elucidates a diverse pangenome and 15 lateral gene transfer events.</title>
        <authorList>
            <person name="Petersen C."/>
            <person name="Sorensen T."/>
            <person name="Nielsen M.R."/>
            <person name="Sondergaard T.E."/>
            <person name="Sorensen J.L."/>
            <person name="Fitzpatrick D.A."/>
            <person name="Frisvad J.C."/>
            <person name="Nielsen K.L."/>
        </authorList>
    </citation>
    <scope>NUCLEOTIDE SEQUENCE</scope>
    <source>
        <strain evidence="2">IBT 29864</strain>
    </source>
</reference>
<proteinExistence type="predicted"/>
<evidence type="ECO:0000313" key="3">
    <source>
        <dbReference type="Proteomes" id="UP001147782"/>
    </source>
</evidence>
<organism evidence="2 3">
    <name type="scientific">Penicillium cataractarum</name>
    <dbReference type="NCBI Taxonomy" id="2100454"/>
    <lineage>
        <taxon>Eukaryota</taxon>
        <taxon>Fungi</taxon>
        <taxon>Dikarya</taxon>
        <taxon>Ascomycota</taxon>
        <taxon>Pezizomycotina</taxon>
        <taxon>Eurotiomycetes</taxon>
        <taxon>Eurotiomycetidae</taxon>
        <taxon>Eurotiales</taxon>
        <taxon>Aspergillaceae</taxon>
        <taxon>Penicillium</taxon>
    </lineage>
</organism>
<dbReference type="RefSeq" id="XP_056559693.1">
    <property type="nucleotide sequence ID" value="XM_056692964.1"/>
</dbReference>
<keyword evidence="1" id="KW-0175">Coiled coil</keyword>
<protein>
    <submittedName>
        <fullName evidence="2">Uncharacterized protein</fullName>
    </submittedName>
</protein>
<dbReference type="OrthoDB" id="4368377at2759"/>
<sequence length="209" mass="24142">MTLRKMVLSLLSHTHLLKDKHQPFQHNFRDSVEDLRAWSREIEKHDGLHAQYTWIRDHKDELQEGKKLVQREMHISAQLLHLQTMADQESSPNPSHQEQILQYEAELKQTNRECLKHQALLADLESYKPPGRLAGEHLILYGQHANPEAWKAEQEKCRLRGGCCIVLEGCGTSIVLGVVPVVSGIKERVVFLQHWPQFRSFDSSPATEF</sequence>
<dbReference type="EMBL" id="JAPZBS010000001">
    <property type="protein sequence ID" value="KAJ5388965.1"/>
    <property type="molecule type" value="Genomic_DNA"/>
</dbReference>
<evidence type="ECO:0000313" key="2">
    <source>
        <dbReference type="EMBL" id="KAJ5388965.1"/>
    </source>
</evidence>
<reference evidence="2" key="1">
    <citation type="submission" date="2022-11" db="EMBL/GenBank/DDBJ databases">
        <authorList>
            <person name="Petersen C."/>
        </authorList>
    </citation>
    <scope>NUCLEOTIDE SEQUENCE</scope>
    <source>
        <strain evidence="2">IBT 29864</strain>
    </source>
</reference>
<name>A0A9W9VTL5_9EURO</name>
<dbReference type="Proteomes" id="UP001147782">
    <property type="component" value="Unassembled WGS sequence"/>
</dbReference>
<dbReference type="AlphaFoldDB" id="A0A9W9VTL5"/>
<dbReference type="GeneID" id="81432141"/>
<evidence type="ECO:0000256" key="1">
    <source>
        <dbReference type="SAM" id="Coils"/>
    </source>
</evidence>
<accession>A0A9W9VTL5</accession>
<comment type="caution">
    <text evidence="2">The sequence shown here is derived from an EMBL/GenBank/DDBJ whole genome shotgun (WGS) entry which is preliminary data.</text>
</comment>
<keyword evidence="3" id="KW-1185">Reference proteome</keyword>
<feature type="coiled-coil region" evidence="1">
    <location>
        <begin position="93"/>
        <end position="120"/>
    </location>
</feature>
<gene>
    <name evidence="2" type="ORF">N7496_000033</name>
</gene>